<sequence length="174" mass="17782">MNLNKLALILGLGLSITAGAANAADQGHGTVTFEGSIIDAPCSITPETSEQTVPMGQIATAELKDGGRSNSRDFKIALENCTTETLKTVTTTFTGATSAIVDGSLAIDGKAQNAAIVITNAGGKQIKLGTASDAQTLRDGNNDLNFAAYLQGDKTNAATPGAFKAIATFALNYQ</sequence>
<feature type="signal peptide" evidence="1">
    <location>
        <begin position="1"/>
        <end position="23"/>
    </location>
</feature>
<dbReference type="EMBL" id="LXEW01000023">
    <property type="protein sequence ID" value="OAT52372.1"/>
    <property type="molecule type" value="Genomic_DNA"/>
</dbReference>
<proteinExistence type="predicted"/>
<protein>
    <submittedName>
        <fullName evidence="3">PapA family protein</fullName>
    </submittedName>
</protein>
<feature type="chain" id="PRO_5008595611" evidence="1">
    <location>
        <begin position="24"/>
        <end position="174"/>
    </location>
</feature>
<dbReference type="InterPro" id="IPR036937">
    <property type="entry name" value="Adhesion_dom_fimbrial_sf"/>
</dbReference>
<keyword evidence="4" id="KW-1185">Reference proteome</keyword>
<dbReference type="InterPro" id="IPR008966">
    <property type="entry name" value="Adhesion_dom_sf"/>
</dbReference>
<evidence type="ECO:0000313" key="3">
    <source>
        <dbReference type="EMBL" id="OAT52372.1"/>
    </source>
</evidence>
<dbReference type="GO" id="GO:0009289">
    <property type="term" value="C:pilus"/>
    <property type="evidence" value="ECO:0007669"/>
    <property type="project" value="InterPro"/>
</dbReference>
<evidence type="ECO:0000256" key="1">
    <source>
        <dbReference type="SAM" id="SignalP"/>
    </source>
</evidence>
<dbReference type="AlphaFoldDB" id="A0A1B7JWV8"/>
<dbReference type="OrthoDB" id="6522787at2"/>
<dbReference type="Proteomes" id="UP000078224">
    <property type="component" value="Unassembled WGS sequence"/>
</dbReference>
<dbReference type="InterPro" id="IPR000259">
    <property type="entry name" value="Adhesion_dom_fimbrial"/>
</dbReference>
<feature type="domain" description="Fimbrial-type adhesion" evidence="2">
    <location>
        <begin position="32"/>
        <end position="174"/>
    </location>
</feature>
<dbReference type="Gene3D" id="2.60.40.1090">
    <property type="entry name" value="Fimbrial-type adhesion domain"/>
    <property type="match status" value="1"/>
</dbReference>
<dbReference type="PANTHER" id="PTHR33420:SF26">
    <property type="entry name" value="FIMBRIAL SUBUNIT"/>
    <property type="match status" value="1"/>
</dbReference>
<dbReference type="RefSeq" id="WP_068440419.1">
    <property type="nucleotide sequence ID" value="NZ_LXEW01000023.1"/>
</dbReference>
<dbReference type="PANTHER" id="PTHR33420">
    <property type="entry name" value="FIMBRIAL SUBUNIT ELFA-RELATED"/>
    <property type="match status" value="1"/>
</dbReference>
<gene>
    <name evidence="3" type="ORF">M998_1581</name>
</gene>
<comment type="caution">
    <text evidence="3">The sequence shown here is derived from an EMBL/GenBank/DDBJ whole genome shotgun (WGS) entry which is preliminary data.</text>
</comment>
<dbReference type="Pfam" id="PF00419">
    <property type="entry name" value="Fimbrial"/>
    <property type="match status" value="1"/>
</dbReference>
<evidence type="ECO:0000259" key="2">
    <source>
        <dbReference type="Pfam" id="PF00419"/>
    </source>
</evidence>
<dbReference type="SUPFAM" id="SSF49401">
    <property type="entry name" value="Bacterial adhesins"/>
    <property type="match status" value="1"/>
</dbReference>
<dbReference type="GO" id="GO:0043709">
    <property type="term" value="P:cell adhesion involved in single-species biofilm formation"/>
    <property type="evidence" value="ECO:0007669"/>
    <property type="project" value="TreeGrafter"/>
</dbReference>
<dbReference type="PATRIC" id="fig|1354272.4.peg.1607"/>
<name>A0A1B7JWV8_9GAMM</name>
<dbReference type="InterPro" id="IPR050263">
    <property type="entry name" value="Bact_Fimbrial_Adh_Pro"/>
</dbReference>
<keyword evidence="1" id="KW-0732">Signal</keyword>
<reference evidence="3 4" key="1">
    <citation type="submission" date="2016-04" db="EMBL/GenBank/DDBJ databases">
        <title>ATOL: Assembling a taxonomically balanced genome-scale reconstruction of the evolutionary history of the Enterobacteriaceae.</title>
        <authorList>
            <person name="Plunkett G.III."/>
            <person name="Neeno-Eckwall E.C."/>
            <person name="Glasner J.D."/>
            <person name="Perna N.T."/>
        </authorList>
    </citation>
    <scope>NUCLEOTIDE SEQUENCE [LARGE SCALE GENOMIC DNA]</scope>
    <source>
        <strain evidence="3 4">ATCC 35613</strain>
    </source>
</reference>
<evidence type="ECO:0000313" key="4">
    <source>
        <dbReference type="Proteomes" id="UP000078224"/>
    </source>
</evidence>
<organism evidence="3 4">
    <name type="scientific">Providencia heimbachae ATCC 35613</name>
    <dbReference type="NCBI Taxonomy" id="1354272"/>
    <lineage>
        <taxon>Bacteria</taxon>
        <taxon>Pseudomonadati</taxon>
        <taxon>Pseudomonadota</taxon>
        <taxon>Gammaproteobacteria</taxon>
        <taxon>Enterobacterales</taxon>
        <taxon>Morganellaceae</taxon>
        <taxon>Providencia</taxon>
    </lineage>
</organism>
<accession>A0A1B7JWV8</accession>